<dbReference type="PANTHER" id="PTHR35670">
    <property type="entry name" value="TRANSMEMBRANE PROTEIN 81"/>
    <property type="match status" value="1"/>
</dbReference>
<dbReference type="InterPro" id="IPR013783">
    <property type="entry name" value="Ig-like_fold"/>
</dbReference>
<proteinExistence type="predicted"/>
<dbReference type="SMART" id="SM00409">
    <property type="entry name" value="IG"/>
    <property type="match status" value="1"/>
</dbReference>
<dbReference type="GeneTree" id="ENSGT00390000006349"/>
<keyword evidence="7" id="KW-1015">Disulfide bond</keyword>
<dbReference type="InterPro" id="IPR007110">
    <property type="entry name" value="Ig-like_dom"/>
</dbReference>
<organism evidence="13 14">
    <name type="scientific">Pygocentrus nattereri</name>
    <name type="common">Red-bellied piranha</name>
    <dbReference type="NCBI Taxonomy" id="42514"/>
    <lineage>
        <taxon>Eukaryota</taxon>
        <taxon>Metazoa</taxon>
        <taxon>Chordata</taxon>
        <taxon>Craniata</taxon>
        <taxon>Vertebrata</taxon>
        <taxon>Euteleostomi</taxon>
        <taxon>Actinopterygii</taxon>
        <taxon>Neopterygii</taxon>
        <taxon>Teleostei</taxon>
        <taxon>Ostariophysi</taxon>
        <taxon>Characiformes</taxon>
        <taxon>Characoidei</taxon>
        <taxon>Pygocentrus</taxon>
    </lineage>
</organism>
<keyword evidence="4" id="KW-0732">Signal</keyword>
<dbReference type="AlphaFoldDB" id="A0A3B4CZC0"/>
<evidence type="ECO:0000259" key="12">
    <source>
        <dbReference type="PROSITE" id="PS50835"/>
    </source>
</evidence>
<accession>A0A3B4CZC0</accession>
<evidence type="ECO:0000313" key="13">
    <source>
        <dbReference type="Ensembl" id="ENSPNAP00000017432.2"/>
    </source>
</evidence>
<evidence type="ECO:0000256" key="7">
    <source>
        <dbReference type="ARBA" id="ARBA00023157"/>
    </source>
</evidence>
<dbReference type="InterPro" id="IPR039293">
    <property type="entry name" value="TMEM81"/>
</dbReference>
<evidence type="ECO:0000256" key="5">
    <source>
        <dbReference type="ARBA" id="ARBA00022989"/>
    </source>
</evidence>
<dbReference type="SUPFAM" id="SSF48726">
    <property type="entry name" value="Immunoglobulin"/>
    <property type="match status" value="1"/>
</dbReference>
<evidence type="ECO:0000256" key="3">
    <source>
        <dbReference type="ARBA" id="ARBA00022692"/>
    </source>
</evidence>
<evidence type="ECO:0000256" key="10">
    <source>
        <dbReference type="ARBA" id="ARBA00050022"/>
    </source>
</evidence>
<name>A0A3B4CZC0_PYGNA</name>
<evidence type="ECO:0000256" key="2">
    <source>
        <dbReference type="ARBA" id="ARBA00022475"/>
    </source>
</evidence>
<evidence type="ECO:0000313" key="14">
    <source>
        <dbReference type="Proteomes" id="UP001501920"/>
    </source>
</evidence>
<evidence type="ECO:0000256" key="9">
    <source>
        <dbReference type="ARBA" id="ARBA00049937"/>
    </source>
</evidence>
<dbReference type="Proteomes" id="UP001501920">
    <property type="component" value="Chromosome 28"/>
</dbReference>
<keyword evidence="8" id="KW-0393">Immunoglobulin domain</keyword>
<sequence length="264" mass="29442">NKVLLNNVSLNSGVLLLYNIHCNTLNIVDLDVPAFVDTWAITHSSPCSTTCGLGLRTQELCPLGAAKANGSSCWVRQVQCLDSWQCGLQTQTVAVGQHLELDCLEEVMEVMGYFAFMVSWRFARGIVTTDNSLFVRYDVPGLDRVVLDPVREEDAGTYRCDVQDTSYHRVKRMYKGVKVLSPHVLSLNFTKALVQWETPGGLWPNITLVTGKLYPSNTVQKIVLVSLATSTTLTVIIFLGLLIFSYWKKSRKRNLPSHDCLGNL</sequence>
<comment type="subcellular location">
    <subcellularLocation>
        <location evidence="1">Cell membrane</location>
        <topology evidence="1">Single-pass type I membrane protein</topology>
    </subcellularLocation>
</comment>
<evidence type="ECO:0000256" key="1">
    <source>
        <dbReference type="ARBA" id="ARBA00004251"/>
    </source>
</evidence>
<dbReference type="InterPro" id="IPR036179">
    <property type="entry name" value="Ig-like_dom_sf"/>
</dbReference>
<evidence type="ECO:0000256" key="4">
    <source>
        <dbReference type="ARBA" id="ARBA00022729"/>
    </source>
</evidence>
<dbReference type="InterPro" id="IPR003599">
    <property type="entry name" value="Ig_sub"/>
</dbReference>
<feature type="transmembrane region" description="Helical" evidence="11">
    <location>
        <begin position="222"/>
        <end position="247"/>
    </location>
</feature>
<dbReference type="Gene3D" id="2.60.40.10">
    <property type="entry name" value="Immunoglobulins"/>
    <property type="match status" value="1"/>
</dbReference>
<reference evidence="13" key="3">
    <citation type="submission" date="2025-09" db="UniProtKB">
        <authorList>
            <consortium name="Ensembl"/>
        </authorList>
    </citation>
    <scope>IDENTIFICATION</scope>
</reference>
<dbReference type="GO" id="GO:0035036">
    <property type="term" value="P:sperm-egg recognition"/>
    <property type="evidence" value="ECO:0007669"/>
    <property type="project" value="Ensembl"/>
</dbReference>
<keyword evidence="2" id="KW-1003">Cell membrane</keyword>
<evidence type="ECO:0000256" key="8">
    <source>
        <dbReference type="ARBA" id="ARBA00023319"/>
    </source>
</evidence>
<evidence type="ECO:0000256" key="11">
    <source>
        <dbReference type="SAM" id="Phobius"/>
    </source>
</evidence>
<keyword evidence="14" id="KW-1185">Reference proteome</keyword>
<keyword evidence="3 11" id="KW-0812">Transmembrane</keyword>
<dbReference type="Ensembl" id="ENSPNAT00000026220.2">
    <property type="protein sequence ID" value="ENSPNAP00000017432.2"/>
    <property type="gene ID" value="ENSPNAG00000023688.2"/>
</dbReference>
<dbReference type="Pfam" id="PF00047">
    <property type="entry name" value="ig"/>
    <property type="match status" value="1"/>
</dbReference>
<dbReference type="InterPro" id="IPR013151">
    <property type="entry name" value="Immunoglobulin_dom"/>
</dbReference>
<dbReference type="PANTHER" id="PTHR35670:SF1">
    <property type="entry name" value="TRANSMEMBRANE PROTEIN 81"/>
    <property type="match status" value="1"/>
</dbReference>
<keyword evidence="5 11" id="KW-1133">Transmembrane helix</keyword>
<dbReference type="OMA" id="WPNITLV"/>
<dbReference type="PROSITE" id="PS50835">
    <property type="entry name" value="IG_LIKE"/>
    <property type="match status" value="1"/>
</dbReference>
<reference evidence="13 14" key="1">
    <citation type="submission" date="2020-10" db="EMBL/GenBank/DDBJ databases">
        <title>Pygocentrus nattereri (red-bellied piranha) genome, fPygNat1, primary haplotype.</title>
        <authorList>
            <person name="Myers G."/>
            <person name="Meyer A."/>
            <person name="Karagic N."/>
            <person name="Pippel M."/>
            <person name="Winkler S."/>
            <person name="Tracey A."/>
            <person name="Wood J."/>
            <person name="Formenti G."/>
            <person name="Howe K."/>
            <person name="Fedrigo O."/>
            <person name="Jarvis E.D."/>
        </authorList>
    </citation>
    <scope>NUCLEOTIDE SEQUENCE [LARGE SCALE GENOMIC DNA]</scope>
</reference>
<evidence type="ECO:0000256" key="6">
    <source>
        <dbReference type="ARBA" id="ARBA00023136"/>
    </source>
</evidence>
<keyword evidence="6 11" id="KW-0472">Membrane</keyword>
<dbReference type="GO" id="GO:0005886">
    <property type="term" value="C:plasma membrane"/>
    <property type="evidence" value="ECO:0007669"/>
    <property type="project" value="UniProtKB-SubCell"/>
</dbReference>
<feature type="domain" description="Ig-like" evidence="12">
    <location>
        <begin position="96"/>
        <end position="171"/>
    </location>
</feature>
<reference evidence="13" key="2">
    <citation type="submission" date="2025-08" db="UniProtKB">
        <authorList>
            <consortium name="Ensembl"/>
        </authorList>
    </citation>
    <scope>IDENTIFICATION</scope>
</reference>
<comment type="function">
    <text evidence="9">Essential fertilization factor required for male fertility. Part of a conserved trimeric sperm complex with the essential fertilization factors IZUMO1 and SPACA6 which bridges sperm and oocyte membranes during fertilization by binding to IZUMO1R/JUNO on the oocyte.</text>
</comment>
<protein>
    <recommendedName>
        <fullName evidence="10">Transmembrane protein 81</fullName>
    </recommendedName>
</protein>